<evidence type="ECO:0000256" key="5">
    <source>
        <dbReference type="SAM" id="SignalP"/>
    </source>
</evidence>
<evidence type="ECO:0000256" key="1">
    <source>
        <dbReference type="ARBA" id="ARBA00022448"/>
    </source>
</evidence>
<feature type="signal peptide" evidence="5">
    <location>
        <begin position="1"/>
        <end position="21"/>
    </location>
</feature>
<dbReference type="InterPro" id="IPR009050">
    <property type="entry name" value="Globin-like_sf"/>
</dbReference>
<evidence type="ECO:0000256" key="3">
    <source>
        <dbReference type="ARBA" id="ARBA00022723"/>
    </source>
</evidence>
<dbReference type="InterPro" id="IPR001486">
    <property type="entry name" value="Hemoglobin_trunc"/>
</dbReference>
<name>W0VDR2_9BURK</name>
<dbReference type="GO" id="GO:0020037">
    <property type="term" value="F:heme binding"/>
    <property type="evidence" value="ECO:0007669"/>
    <property type="project" value="InterPro"/>
</dbReference>
<keyword evidence="2" id="KW-0349">Heme</keyword>
<dbReference type="InterPro" id="IPR012292">
    <property type="entry name" value="Globin/Proto"/>
</dbReference>
<dbReference type="Pfam" id="PF01152">
    <property type="entry name" value="Bac_globin"/>
    <property type="match status" value="1"/>
</dbReference>
<dbReference type="Proteomes" id="UP000027604">
    <property type="component" value="Chromosome I"/>
</dbReference>
<dbReference type="STRING" id="1349767.GJA_5465"/>
<evidence type="ECO:0000313" key="7">
    <source>
        <dbReference type="Proteomes" id="UP000027604"/>
    </source>
</evidence>
<protein>
    <submittedName>
        <fullName evidence="6">Bacterial-like globin family protein</fullName>
    </submittedName>
</protein>
<keyword evidence="4" id="KW-0408">Iron</keyword>
<dbReference type="EMBL" id="HG322949">
    <property type="protein sequence ID" value="CDG86061.1"/>
    <property type="molecule type" value="Genomic_DNA"/>
</dbReference>
<keyword evidence="7" id="KW-1185">Reference proteome</keyword>
<evidence type="ECO:0000256" key="4">
    <source>
        <dbReference type="ARBA" id="ARBA00023004"/>
    </source>
</evidence>
<dbReference type="SUPFAM" id="SSF46458">
    <property type="entry name" value="Globin-like"/>
    <property type="match status" value="1"/>
</dbReference>
<dbReference type="GO" id="GO:0046872">
    <property type="term" value="F:metal ion binding"/>
    <property type="evidence" value="ECO:0007669"/>
    <property type="project" value="UniProtKB-KW"/>
</dbReference>
<evidence type="ECO:0000313" key="6">
    <source>
        <dbReference type="EMBL" id="CDG86061.1"/>
    </source>
</evidence>
<dbReference type="KEGG" id="jag:GJA_5465"/>
<dbReference type="RefSeq" id="WP_038497968.1">
    <property type="nucleotide sequence ID" value="NZ_BCTH01000020.1"/>
</dbReference>
<gene>
    <name evidence="6" type="ORF">GJA_5465</name>
</gene>
<dbReference type="CDD" id="cd00454">
    <property type="entry name" value="TrHb1_N"/>
    <property type="match status" value="1"/>
</dbReference>
<accession>W0VDR2</accession>
<feature type="chain" id="PRO_5004797877" evidence="5">
    <location>
        <begin position="22"/>
        <end position="148"/>
    </location>
</feature>
<reference evidence="6 7" key="1">
    <citation type="journal article" date="2015" name="Genome Announc.">
        <title>Genome Sequence of Mushroom Soft-Rot Pathogen Janthinobacterium agaricidamnosum.</title>
        <authorList>
            <person name="Graupner K."/>
            <person name="Lackner G."/>
            <person name="Hertweck C."/>
        </authorList>
    </citation>
    <scope>NUCLEOTIDE SEQUENCE [LARGE SCALE GENOMIC DNA]</scope>
    <source>
        <strain evidence="7">NBRC 102515 / DSM 9628</strain>
    </source>
</reference>
<proteinExistence type="predicted"/>
<keyword evidence="1" id="KW-0813">Transport</keyword>
<dbReference type="Gene3D" id="1.10.490.10">
    <property type="entry name" value="Globins"/>
    <property type="match status" value="1"/>
</dbReference>
<keyword evidence="3" id="KW-0479">Metal-binding</keyword>
<dbReference type="AlphaFoldDB" id="W0VDR2"/>
<dbReference type="PATRIC" id="fig|1349767.4.peg.2052"/>
<dbReference type="eggNOG" id="COG2346">
    <property type="taxonomic scope" value="Bacteria"/>
</dbReference>
<dbReference type="HOGENOM" id="CLU_103526_2_0_4"/>
<sequence>MKTPHKMMAAGLLLASALASAQTPYTEDSTYRGLGGKEGIAQIVKTFMPLILSDPRIKESFVDFDMEQLAERLAEQICEFSGGPCTYTGKYKERDMESVHIDLKITNAQFNALTEDLQLAMEQHKIPSSVQNKLLAKLAPMQRAIVTK</sequence>
<keyword evidence="5" id="KW-0732">Signal</keyword>
<organism evidence="6 7">
    <name type="scientific">Janthinobacterium agaricidamnosum NBRC 102515 = DSM 9628</name>
    <dbReference type="NCBI Taxonomy" id="1349767"/>
    <lineage>
        <taxon>Bacteria</taxon>
        <taxon>Pseudomonadati</taxon>
        <taxon>Pseudomonadota</taxon>
        <taxon>Betaproteobacteria</taxon>
        <taxon>Burkholderiales</taxon>
        <taxon>Oxalobacteraceae</taxon>
        <taxon>Janthinobacterium</taxon>
    </lineage>
</organism>
<evidence type="ECO:0000256" key="2">
    <source>
        <dbReference type="ARBA" id="ARBA00022617"/>
    </source>
</evidence>
<dbReference type="GO" id="GO:0019825">
    <property type="term" value="F:oxygen binding"/>
    <property type="evidence" value="ECO:0007669"/>
    <property type="project" value="InterPro"/>
</dbReference>